<reference evidence="4 5" key="1">
    <citation type="submission" date="2016-02" db="EMBL/GenBank/DDBJ databases">
        <title>Genome analysis of coral dinoflagellate symbionts highlights evolutionary adaptations to a symbiotic lifestyle.</title>
        <authorList>
            <person name="Aranda M."/>
            <person name="Li Y."/>
            <person name="Liew Y.J."/>
            <person name="Baumgarten S."/>
            <person name="Simakov O."/>
            <person name="Wilson M."/>
            <person name="Piel J."/>
            <person name="Ashoor H."/>
            <person name="Bougouffa S."/>
            <person name="Bajic V.B."/>
            <person name="Ryu T."/>
            <person name="Ravasi T."/>
            <person name="Bayer T."/>
            <person name="Micklem G."/>
            <person name="Kim H."/>
            <person name="Bhak J."/>
            <person name="Lajeunesse T.C."/>
            <person name="Voolstra C.R."/>
        </authorList>
    </citation>
    <scope>NUCLEOTIDE SEQUENCE [LARGE SCALE GENOMIC DNA]</scope>
    <source>
        <strain evidence="4 5">CCMP2467</strain>
    </source>
</reference>
<dbReference type="EMBL" id="LSRX01000174">
    <property type="protein sequence ID" value="OLQ05814.1"/>
    <property type="molecule type" value="Genomic_DNA"/>
</dbReference>
<evidence type="ECO:0000256" key="3">
    <source>
        <dbReference type="SAM" id="MobiDB-lite"/>
    </source>
</evidence>
<evidence type="ECO:0000313" key="5">
    <source>
        <dbReference type="Proteomes" id="UP000186817"/>
    </source>
</evidence>
<feature type="coiled-coil region" evidence="2">
    <location>
        <begin position="477"/>
        <end position="527"/>
    </location>
</feature>
<keyword evidence="5" id="KW-1185">Reference proteome</keyword>
<dbReference type="PANTHER" id="PTHR21549">
    <property type="entry name" value="MUTATED IN BLADDER CANCER 1"/>
    <property type="match status" value="1"/>
</dbReference>
<accession>A0A1Q9EEF4</accession>
<keyword evidence="1 2" id="KW-0175">Coiled coil</keyword>
<dbReference type="Proteomes" id="UP000186817">
    <property type="component" value="Unassembled WGS sequence"/>
</dbReference>
<dbReference type="OrthoDB" id="424025at2759"/>
<comment type="caution">
    <text evidence="4">The sequence shown here is derived from an EMBL/GenBank/DDBJ whole genome shotgun (WGS) entry which is preliminary data.</text>
</comment>
<evidence type="ECO:0000256" key="1">
    <source>
        <dbReference type="ARBA" id="ARBA00023054"/>
    </source>
</evidence>
<evidence type="ECO:0000256" key="2">
    <source>
        <dbReference type="SAM" id="Coils"/>
    </source>
</evidence>
<evidence type="ECO:0000313" key="4">
    <source>
        <dbReference type="EMBL" id="OLQ05814.1"/>
    </source>
</evidence>
<protein>
    <submittedName>
        <fullName evidence="4">Uncharacterized protein</fullName>
    </submittedName>
</protein>
<dbReference type="InterPro" id="IPR039902">
    <property type="entry name" value="CCDC148/CCDC112"/>
</dbReference>
<sequence length="619" mass="69595">MPPRSVQHACDTFAEKEEKHRQRAQAVKQLSKEFAEQRKEQQQRLQEEAFHREQREVEQLDPGGHPAMVSCYSCASGIGAWLPSWAAAARRQHLRDRTQSWENKEEDDGREVLLGKLHAFGLRGAAAVREAAAKQVSVALEDSGSNWEDQWLKWNSLMEVGHDLWASAFHLMESLLQGVLVHQGDVIQGAEVQEDALCFKVRLSEELTGEFATRSRMGAQIRLQREVRFVVKMPEDFVAKPLVVEVFGLDFPPLPGAAELREDIVSKLGDKFDRAGAFQYWEERKEEFPLQSSKLRRVHESLAQYYLPQFAAEKAFWGYLNAPPGGCCLLGSLQFHIEEEEVRVTSCRRPAPTESLEAQLAIIDELCVEVLLQDRFLGERFAPSSMNFLAMTHGHAAGQKGADPKKIAKLLSAAETWGPGDSGWTQFDETWTCTDEKDWWGRTIREQGRVIWHKPGFELTYLNGSPGSESWQARAKRMARNAEVVSLRQQMDELKRQEAAQKRVALEQEQLERAAALEKAMEKLKVEAPRDPARLHKAPARLSAEAYLDPMVCVTRGPHAGFDEKSLMADARYKLSAALQAAGLYGTRAGHEALARVAAPRPAQPHIVSQVFNSGYPIG</sequence>
<gene>
    <name evidence="4" type="ORF">AK812_SmicGene10943</name>
</gene>
<feature type="compositionally biased region" description="Basic and acidic residues" evidence="3">
    <location>
        <begin position="30"/>
        <end position="47"/>
    </location>
</feature>
<dbReference type="PANTHER" id="PTHR21549:SF1">
    <property type="entry name" value="COILED-COIL DOMAIN-CONTAINING PROTEIN 148"/>
    <property type="match status" value="1"/>
</dbReference>
<dbReference type="AlphaFoldDB" id="A0A1Q9EEF4"/>
<organism evidence="4 5">
    <name type="scientific">Symbiodinium microadriaticum</name>
    <name type="common">Dinoflagellate</name>
    <name type="synonym">Zooxanthella microadriatica</name>
    <dbReference type="NCBI Taxonomy" id="2951"/>
    <lineage>
        <taxon>Eukaryota</taxon>
        <taxon>Sar</taxon>
        <taxon>Alveolata</taxon>
        <taxon>Dinophyceae</taxon>
        <taxon>Suessiales</taxon>
        <taxon>Symbiodiniaceae</taxon>
        <taxon>Symbiodinium</taxon>
    </lineage>
</organism>
<proteinExistence type="predicted"/>
<name>A0A1Q9EEF4_SYMMI</name>
<feature type="region of interest" description="Disordered" evidence="3">
    <location>
        <begin position="14"/>
        <end position="47"/>
    </location>
</feature>